<accession>A0A939K3D2</accession>
<dbReference type="RefSeq" id="WP_207366660.1">
    <property type="nucleotide sequence ID" value="NZ_JAFMYV010000012.1"/>
</dbReference>
<feature type="chain" id="PRO_5037266526" description="Lipocalin-like domain-containing protein" evidence="1">
    <location>
        <begin position="21"/>
        <end position="156"/>
    </location>
</feature>
<name>A0A939K3D2_9BACT</name>
<evidence type="ECO:0000256" key="1">
    <source>
        <dbReference type="SAM" id="SignalP"/>
    </source>
</evidence>
<proteinExistence type="predicted"/>
<organism evidence="2 3">
    <name type="scientific">Fibrella rubiginis</name>
    <dbReference type="NCBI Taxonomy" id="2817060"/>
    <lineage>
        <taxon>Bacteria</taxon>
        <taxon>Pseudomonadati</taxon>
        <taxon>Bacteroidota</taxon>
        <taxon>Cytophagia</taxon>
        <taxon>Cytophagales</taxon>
        <taxon>Spirosomataceae</taxon>
        <taxon>Fibrella</taxon>
    </lineage>
</organism>
<feature type="signal peptide" evidence="1">
    <location>
        <begin position="1"/>
        <end position="20"/>
    </location>
</feature>
<dbReference type="AlphaFoldDB" id="A0A939K3D2"/>
<reference evidence="2" key="1">
    <citation type="submission" date="2021-03" db="EMBL/GenBank/DDBJ databases">
        <title>Fibrella sp. HMF5335 genome sequencing and assembly.</title>
        <authorList>
            <person name="Kang H."/>
            <person name="Kim H."/>
            <person name="Bae S."/>
            <person name="Joh K."/>
        </authorList>
    </citation>
    <scope>NUCLEOTIDE SEQUENCE</scope>
    <source>
        <strain evidence="2">HMF5335</strain>
    </source>
</reference>
<comment type="caution">
    <text evidence="2">The sequence shown here is derived from an EMBL/GenBank/DDBJ whole genome shotgun (WGS) entry which is preliminary data.</text>
</comment>
<protein>
    <recommendedName>
        <fullName evidence="4">Lipocalin-like domain-containing protein</fullName>
    </recommendedName>
</protein>
<dbReference type="PROSITE" id="PS51257">
    <property type="entry name" value="PROKAR_LIPOPROTEIN"/>
    <property type="match status" value="1"/>
</dbReference>
<dbReference type="EMBL" id="JAFMYV010000012">
    <property type="protein sequence ID" value="MBO0939127.1"/>
    <property type="molecule type" value="Genomic_DNA"/>
</dbReference>
<sequence>MKKMVLIIACLLLACGTKNTDQATARKQGIPLVGTWQLISGTTIDKGDTTVTDYTKDQSFIKIINDTHFAFLKHDLAGGKGKTTTYDSGGGRYTLKDSLYTEKLDYCTEREWENHLFNFTVSIKNDTLTQQGVEVVEKAGINRINMEKYVRVTNPR</sequence>
<evidence type="ECO:0000313" key="2">
    <source>
        <dbReference type="EMBL" id="MBO0939127.1"/>
    </source>
</evidence>
<keyword evidence="1" id="KW-0732">Signal</keyword>
<evidence type="ECO:0008006" key="4">
    <source>
        <dbReference type="Google" id="ProtNLM"/>
    </source>
</evidence>
<dbReference type="Gene3D" id="2.40.128.490">
    <property type="entry name" value="Uncharacterised protein PF14869, DUF4488"/>
    <property type="match status" value="1"/>
</dbReference>
<keyword evidence="3" id="KW-1185">Reference proteome</keyword>
<gene>
    <name evidence="2" type="ORF">J2I47_21410</name>
</gene>
<evidence type="ECO:0000313" key="3">
    <source>
        <dbReference type="Proteomes" id="UP000664034"/>
    </source>
</evidence>
<dbReference type="Proteomes" id="UP000664034">
    <property type="component" value="Unassembled WGS sequence"/>
</dbReference>